<evidence type="ECO:0000313" key="1">
    <source>
        <dbReference type="EMBL" id="MFC6180347.1"/>
    </source>
</evidence>
<sequence>MSIKVKHESDVNLTINILRPDTSLGTPLIEIFTKGDKPTGVYGDTDTLAEDYDETTEVYKKAAAMWELDSYTAPIEVVSVPTASRHTPVVSVDKDGVVTATDTIELGIVTGAKNHLYDGALYVLLDDSFTSDEVIALSDFLYDQQRLMLIVKVASIDELKPLAAHVSAYQAATNVLSNTAAMVVPQVGNYSLDQAAAYAASNVPTDWQHIGGATLTEFDPNSGLTIDDSADIQALRGMTVVNKSGDNMLLNGMALGNNYIDQFVHTMLVGDAIETAIQKYLNHHNFPNYDDNTINELKETILSVTDGYLTQGVLEAQSDGTSAIISVPKRANVSNADVANRKLKNITINTTTADDVDTVDGKLNVTL</sequence>
<name>A0ABW1RYT2_9LACO</name>
<dbReference type="EMBL" id="JBHSSC010000009">
    <property type="protein sequence ID" value="MFC6180347.1"/>
    <property type="molecule type" value="Genomic_DNA"/>
</dbReference>
<proteinExistence type="predicted"/>
<evidence type="ECO:0000313" key="2">
    <source>
        <dbReference type="Proteomes" id="UP001596282"/>
    </source>
</evidence>
<comment type="caution">
    <text evidence="1">The sequence shown here is derived from an EMBL/GenBank/DDBJ whole genome shotgun (WGS) entry which is preliminary data.</text>
</comment>
<organism evidence="1 2">
    <name type="scientific">Lactiplantibacillus daowaiensis</name>
    <dbReference type="NCBI Taxonomy" id="2559918"/>
    <lineage>
        <taxon>Bacteria</taxon>
        <taxon>Bacillati</taxon>
        <taxon>Bacillota</taxon>
        <taxon>Bacilli</taxon>
        <taxon>Lactobacillales</taxon>
        <taxon>Lactobacillaceae</taxon>
        <taxon>Lactiplantibacillus</taxon>
    </lineage>
</organism>
<reference evidence="2" key="1">
    <citation type="journal article" date="2019" name="Int. J. Syst. Evol. Microbiol.">
        <title>The Global Catalogue of Microorganisms (GCM) 10K type strain sequencing project: providing services to taxonomists for standard genome sequencing and annotation.</title>
        <authorList>
            <consortium name="The Broad Institute Genomics Platform"/>
            <consortium name="The Broad Institute Genome Sequencing Center for Infectious Disease"/>
            <person name="Wu L."/>
            <person name="Ma J."/>
        </authorList>
    </citation>
    <scope>NUCLEOTIDE SEQUENCE [LARGE SCALE GENOMIC DNA]</scope>
    <source>
        <strain evidence="2">CCM 8933</strain>
    </source>
</reference>
<keyword evidence="2" id="KW-1185">Reference proteome</keyword>
<gene>
    <name evidence="1" type="ORF">ACFP5Y_03825</name>
</gene>
<dbReference type="RefSeq" id="WP_137627721.1">
    <property type="nucleotide sequence ID" value="NZ_BJDJ01000003.1"/>
</dbReference>
<accession>A0ABW1RYT2</accession>
<protein>
    <submittedName>
        <fullName evidence="1">Uncharacterized protein</fullName>
    </submittedName>
</protein>
<dbReference type="Proteomes" id="UP001596282">
    <property type="component" value="Unassembled WGS sequence"/>
</dbReference>